<keyword evidence="5 6" id="KW-0472">Membrane</keyword>
<evidence type="ECO:0000313" key="8">
    <source>
        <dbReference type="EMBL" id="THD65897.1"/>
    </source>
</evidence>
<evidence type="ECO:0000256" key="4">
    <source>
        <dbReference type="ARBA" id="ARBA00022989"/>
    </source>
</evidence>
<feature type="transmembrane region" description="Helical" evidence="6">
    <location>
        <begin position="176"/>
        <end position="195"/>
    </location>
</feature>
<dbReference type="Proteomes" id="UP000305939">
    <property type="component" value="Unassembled WGS sequence"/>
</dbReference>
<feature type="domain" description="Major facilitator superfamily (MFS) profile" evidence="7">
    <location>
        <begin position="10"/>
        <end position="415"/>
    </location>
</feature>
<protein>
    <submittedName>
        <fullName evidence="8">MFS transporter</fullName>
    </submittedName>
</protein>
<feature type="transmembrane region" description="Helical" evidence="6">
    <location>
        <begin position="83"/>
        <end position="112"/>
    </location>
</feature>
<dbReference type="InterPro" id="IPR036259">
    <property type="entry name" value="MFS_trans_sf"/>
</dbReference>
<dbReference type="InterPro" id="IPR020846">
    <property type="entry name" value="MFS_dom"/>
</dbReference>
<dbReference type="EMBL" id="SSMC01000004">
    <property type="protein sequence ID" value="THD65897.1"/>
    <property type="molecule type" value="Genomic_DNA"/>
</dbReference>
<dbReference type="Pfam" id="PF07690">
    <property type="entry name" value="MFS_1"/>
    <property type="match status" value="1"/>
</dbReference>
<dbReference type="AlphaFoldDB" id="A0A4S3LYM9"/>
<dbReference type="InterPro" id="IPR004752">
    <property type="entry name" value="AmpG_permease/AT-1"/>
</dbReference>
<feature type="transmembrane region" description="Helical" evidence="6">
    <location>
        <begin position="145"/>
        <end position="164"/>
    </location>
</feature>
<keyword evidence="4 6" id="KW-1133">Transmembrane helix</keyword>
<evidence type="ECO:0000313" key="9">
    <source>
        <dbReference type="Proteomes" id="UP000305939"/>
    </source>
</evidence>
<feature type="transmembrane region" description="Helical" evidence="6">
    <location>
        <begin position="390"/>
        <end position="411"/>
    </location>
</feature>
<comment type="caution">
    <text evidence="8">The sequence shown here is derived from an EMBL/GenBank/DDBJ whole genome shotgun (WGS) entry which is preliminary data.</text>
</comment>
<keyword evidence="3 6" id="KW-0812">Transmembrane</keyword>
<feature type="transmembrane region" description="Helical" evidence="6">
    <location>
        <begin position="303"/>
        <end position="320"/>
    </location>
</feature>
<gene>
    <name evidence="8" type="ORF">E7Z59_13995</name>
</gene>
<evidence type="ECO:0000256" key="3">
    <source>
        <dbReference type="ARBA" id="ARBA00022692"/>
    </source>
</evidence>
<evidence type="ECO:0000256" key="6">
    <source>
        <dbReference type="SAM" id="Phobius"/>
    </source>
</evidence>
<dbReference type="Gene3D" id="1.20.1250.20">
    <property type="entry name" value="MFS general substrate transporter like domains"/>
    <property type="match status" value="1"/>
</dbReference>
<feature type="transmembrane region" description="Helical" evidence="6">
    <location>
        <begin position="271"/>
        <end position="291"/>
    </location>
</feature>
<feature type="transmembrane region" description="Helical" evidence="6">
    <location>
        <begin position="363"/>
        <end position="384"/>
    </location>
</feature>
<keyword evidence="9" id="KW-1185">Reference proteome</keyword>
<evidence type="ECO:0000256" key="2">
    <source>
        <dbReference type="ARBA" id="ARBA00022448"/>
    </source>
</evidence>
<sequence length="422" mass="46705">MTKTASKKNPWWWVSSLYFTEGIPYVIVITVSVIMYKKLGVSNADIGLYTSLLYLPWVIKPIWSPLVDLKGTKRKWFLGMQLLVALAFLLTGFTLGTSAFFMISLACFWMAAFASATNDIASDGYYMIALSEKKQSFFLGVRSTFYRLAMITGQGLIVVIAGLLEERFGDNTKAWSYTMIITGVLMIVLTLINFFTTPAIEENTEDTSGKQLDFIGVFKSFFEKKQIGMALAFVLLYRLGESQLVKMASPFLLDERSTGGLALSTTEVGTIYGTLGIIALSLGGILGGLVISRDGLGKWMMPMILALNLPNLFYVLLSVFTPDSVIYAAVVVVIEQFGYGFGFAAYLMYLIYIAEGISKTSHYAIATGFMALGMMLPGMISGYIQEYLGYTGFFIWVVLAAIPGILIVRYLKYPADYGKKEE</sequence>
<dbReference type="PANTHER" id="PTHR12778:SF10">
    <property type="entry name" value="MAJOR FACILITATOR SUPERFAMILY DOMAIN-CONTAINING PROTEIN 3"/>
    <property type="match status" value="1"/>
</dbReference>
<dbReference type="OrthoDB" id="9787815at2"/>
<evidence type="ECO:0000259" key="7">
    <source>
        <dbReference type="PROSITE" id="PS50850"/>
    </source>
</evidence>
<feature type="transmembrane region" description="Helical" evidence="6">
    <location>
        <begin position="46"/>
        <end position="63"/>
    </location>
</feature>
<keyword evidence="2" id="KW-0813">Transport</keyword>
<dbReference type="GO" id="GO:0022857">
    <property type="term" value="F:transmembrane transporter activity"/>
    <property type="evidence" value="ECO:0007669"/>
    <property type="project" value="InterPro"/>
</dbReference>
<accession>A0A4S3LYM9</accession>
<name>A0A4S3LYM9_9FLAO</name>
<dbReference type="PANTHER" id="PTHR12778">
    <property type="entry name" value="SOLUTE CARRIER FAMILY 33 ACETYL-COA TRANSPORTER -RELATED"/>
    <property type="match status" value="1"/>
</dbReference>
<comment type="subcellular location">
    <subcellularLocation>
        <location evidence="1">Membrane</location>
        <topology evidence="1">Multi-pass membrane protein</topology>
    </subcellularLocation>
</comment>
<organism evidence="8 9">
    <name type="scientific">Robertkochia marina</name>
    <dbReference type="NCBI Taxonomy" id="1227945"/>
    <lineage>
        <taxon>Bacteria</taxon>
        <taxon>Pseudomonadati</taxon>
        <taxon>Bacteroidota</taxon>
        <taxon>Flavobacteriia</taxon>
        <taxon>Flavobacteriales</taxon>
        <taxon>Flavobacteriaceae</taxon>
        <taxon>Robertkochia</taxon>
    </lineage>
</organism>
<feature type="transmembrane region" description="Helical" evidence="6">
    <location>
        <begin position="12"/>
        <end position="34"/>
    </location>
</feature>
<dbReference type="GO" id="GO:0016020">
    <property type="term" value="C:membrane"/>
    <property type="evidence" value="ECO:0007669"/>
    <property type="project" value="UniProtKB-SubCell"/>
</dbReference>
<reference evidence="8 9" key="1">
    <citation type="submission" date="2019-04" db="EMBL/GenBank/DDBJ databases">
        <title>Draft genome sequence of Robertkochia marina CC-AMO-30D.</title>
        <authorList>
            <person name="Hameed A."/>
            <person name="Lin S.-Y."/>
            <person name="Shahina M."/>
            <person name="Lai W.-A."/>
            <person name="Young C.-C."/>
        </authorList>
    </citation>
    <scope>NUCLEOTIDE SEQUENCE [LARGE SCALE GENOMIC DNA]</scope>
    <source>
        <strain evidence="8 9">CC-AMO-30D</strain>
    </source>
</reference>
<evidence type="ECO:0000256" key="1">
    <source>
        <dbReference type="ARBA" id="ARBA00004141"/>
    </source>
</evidence>
<feature type="transmembrane region" description="Helical" evidence="6">
    <location>
        <begin position="326"/>
        <end position="351"/>
    </location>
</feature>
<evidence type="ECO:0000256" key="5">
    <source>
        <dbReference type="ARBA" id="ARBA00023136"/>
    </source>
</evidence>
<dbReference type="SUPFAM" id="SSF103473">
    <property type="entry name" value="MFS general substrate transporter"/>
    <property type="match status" value="1"/>
</dbReference>
<proteinExistence type="predicted"/>
<dbReference type="PROSITE" id="PS50850">
    <property type="entry name" value="MFS"/>
    <property type="match status" value="1"/>
</dbReference>
<dbReference type="InterPro" id="IPR011701">
    <property type="entry name" value="MFS"/>
</dbReference>